<dbReference type="CDD" id="cd00130">
    <property type="entry name" value="PAS"/>
    <property type="match status" value="1"/>
</dbReference>
<evidence type="ECO:0000256" key="4">
    <source>
        <dbReference type="ARBA" id="ARBA00022500"/>
    </source>
</evidence>
<evidence type="ECO:0000256" key="6">
    <source>
        <dbReference type="ARBA" id="ARBA00022692"/>
    </source>
</evidence>
<evidence type="ECO:0000256" key="3">
    <source>
        <dbReference type="ARBA" id="ARBA00022481"/>
    </source>
</evidence>
<proteinExistence type="inferred from homology"/>
<dbReference type="Proteomes" id="UP000011744">
    <property type="component" value="Unassembled WGS sequence"/>
</dbReference>
<evidence type="ECO:0000256" key="7">
    <source>
        <dbReference type="ARBA" id="ARBA00022989"/>
    </source>
</evidence>
<dbReference type="InterPro" id="IPR004090">
    <property type="entry name" value="Chemotax_Me-accpt_rcpt"/>
</dbReference>
<evidence type="ECO:0000256" key="9">
    <source>
        <dbReference type="ARBA" id="ARBA00023224"/>
    </source>
</evidence>
<organism evidence="16 17">
    <name type="scientific">Paramagnetospirillum caucaseum</name>
    <dbReference type="NCBI Taxonomy" id="1244869"/>
    <lineage>
        <taxon>Bacteria</taxon>
        <taxon>Pseudomonadati</taxon>
        <taxon>Pseudomonadota</taxon>
        <taxon>Alphaproteobacteria</taxon>
        <taxon>Rhodospirillales</taxon>
        <taxon>Magnetospirillaceae</taxon>
        <taxon>Paramagnetospirillum</taxon>
    </lineage>
</organism>
<dbReference type="EMBL" id="AONQ01000020">
    <property type="protein sequence ID" value="EME70259.1"/>
    <property type="molecule type" value="Genomic_DNA"/>
</dbReference>
<dbReference type="PANTHER" id="PTHR32089">
    <property type="entry name" value="METHYL-ACCEPTING CHEMOTAXIS PROTEIN MCPB"/>
    <property type="match status" value="1"/>
</dbReference>
<dbReference type="GO" id="GO:0004888">
    <property type="term" value="F:transmembrane signaling receptor activity"/>
    <property type="evidence" value="ECO:0007669"/>
    <property type="project" value="InterPro"/>
</dbReference>
<dbReference type="InterPro" id="IPR003660">
    <property type="entry name" value="HAMP_dom"/>
</dbReference>
<keyword evidence="17" id="KW-1185">Reference proteome</keyword>
<dbReference type="Pfam" id="PF08447">
    <property type="entry name" value="PAS_3"/>
    <property type="match status" value="1"/>
</dbReference>
<evidence type="ECO:0000259" key="14">
    <source>
        <dbReference type="PROSITE" id="PS50112"/>
    </source>
</evidence>
<dbReference type="PANTHER" id="PTHR32089:SF112">
    <property type="entry name" value="LYSOZYME-LIKE PROTEIN-RELATED"/>
    <property type="match status" value="1"/>
</dbReference>
<evidence type="ECO:0000256" key="12">
    <source>
        <dbReference type="SAM" id="Phobius"/>
    </source>
</evidence>
<dbReference type="PRINTS" id="PR00260">
    <property type="entry name" value="CHEMTRNSDUCR"/>
</dbReference>
<dbReference type="InterPro" id="IPR035965">
    <property type="entry name" value="PAS-like_dom_sf"/>
</dbReference>
<evidence type="ECO:0000259" key="15">
    <source>
        <dbReference type="PROSITE" id="PS50885"/>
    </source>
</evidence>
<sequence>MRVNEPITNREIELPEGTILVSKTDLGGRITFVNQAFVEIGGFSEEELIGAPHNIVRHPHMPEVAFADLWTTIKAGKPWEGIVKNRARSGDHYWVRANATPEMEGGQITGYISIRTAPSRAQVAAAEQLYEQVRTGKARNIKVVEGQVVSTTLAARLGRALHSIAGRLAMIITGLVLLMGAVAWISLAGMADSNDALRSVYENRTVPAGQLADIIDRMRDNLLQAQQMQIDLAAGENGGIARRVLRIRATAEHVGSVWAAYLANPLSPDEKELAADFETRRKDFVGQGLSPAIALAEAGDAAGLARHNATTLIPLFEQVHEVQKDLMTLQLRQASEMYEEAKADFLDHMRLGIGFLLSGTALAGLMAWMLTRYLNRPIATLEHHFNAIARGDFTHEIQAEPVREFQRSNAMLRAMEAKLAYSVQERAETARKSQEKLRSEMLNLTELLEGEVDNTVAEISAQAERLKEGAGRLLDTAEEVRTRSETVARAIEITSGNVQTVAGATEELEASSREITARIQNSSEHSEAARHRVDEASASVGTLTQATARIGDVVTLIQAIAGQTRMLALNATIEAARAGEAGKGFAVVASEVKGLAEQTEDAIGRVNAQARDIESTTQQAVATVEAVAGTIRDMEQIAGQIASSADEQRAATGEIMASAVQAADHTRDVAEAAAAVLKASEQTGITARKVSELSMLVNHDIGALQRRLNVILRTSYGGNRRAVERIPASLEFTAAFAGHTFTGHTGDISLMGALLVVGDAPKLEGEVGTLTFPGVGDIPTKAILGSKLGIQCQYLKVGSDTKKRLAEAIEAAQAKDRPFVDAARKAAADVALAFEQAVDAGRISLAALFESEYTPILDTDPQQMLAPHSDLADQAVPGIIDPMLAANPRGVFCCVADRNGYIATHNKIYSQPQRPGDTVWNTANCRNRRMFDDRTGILAARNTKEYLAQTYARDMGGGNFVVLKEIDCPITVAKRHWGTIRYGIKL</sequence>
<feature type="transmembrane region" description="Helical" evidence="12">
    <location>
        <begin position="168"/>
        <end position="189"/>
    </location>
</feature>
<evidence type="ECO:0000256" key="11">
    <source>
        <dbReference type="PROSITE-ProRule" id="PRU00284"/>
    </source>
</evidence>
<dbReference type="OrthoDB" id="266313at2"/>
<feature type="domain" description="Methyl-accepting transducer" evidence="13">
    <location>
        <begin position="462"/>
        <end position="691"/>
    </location>
</feature>
<evidence type="ECO:0000313" key="17">
    <source>
        <dbReference type="Proteomes" id="UP000011744"/>
    </source>
</evidence>
<evidence type="ECO:0000256" key="5">
    <source>
        <dbReference type="ARBA" id="ARBA00022519"/>
    </source>
</evidence>
<dbReference type="GO" id="GO:0006935">
    <property type="term" value="P:chemotaxis"/>
    <property type="evidence" value="ECO:0007669"/>
    <property type="project" value="UniProtKB-KW"/>
</dbReference>
<feature type="transmembrane region" description="Helical" evidence="12">
    <location>
        <begin position="351"/>
        <end position="370"/>
    </location>
</feature>
<dbReference type="Gene3D" id="1.10.287.950">
    <property type="entry name" value="Methyl-accepting chemotaxis protein"/>
    <property type="match status" value="1"/>
</dbReference>
<gene>
    <name evidence="16" type="ORF">H261_09377</name>
</gene>
<evidence type="ECO:0000256" key="8">
    <source>
        <dbReference type="ARBA" id="ARBA00023136"/>
    </source>
</evidence>
<dbReference type="STRING" id="1244869.H261_09377"/>
<dbReference type="eggNOG" id="COG3829">
    <property type="taxonomic scope" value="Bacteria"/>
</dbReference>
<keyword evidence="8 12" id="KW-0472">Membrane</keyword>
<dbReference type="PROSITE" id="PS50885">
    <property type="entry name" value="HAMP"/>
    <property type="match status" value="1"/>
</dbReference>
<dbReference type="AlphaFoldDB" id="M3ACK9"/>
<feature type="domain" description="PAS" evidence="14">
    <location>
        <begin position="25"/>
        <end position="50"/>
    </location>
</feature>
<dbReference type="SMART" id="SM00283">
    <property type="entry name" value="MA"/>
    <property type="match status" value="1"/>
</dbReference>
<dbReference type="Gene3D" id="6.10.340.10">
    <property type="match status" value="1"/>
</dbReference>
<evidence type="ECO:0000256" key="1">
    <source>
        <dbReference type="ARBA" id="ARBA00004429"/>
    </source>
</evidence>
<dbReference type="InterPro" id="IPR004089">
    <property type="entry name" value="MCPsignal_dom"/>
</dbReference>
<dbReference type="NCBIfam" id="TIGR00229">
    <property type="entry name" value="sensory_box"/>
    <property type="match status" value="1"/>
</dbReference>
<dbReference type="Pfam" id="PF02203">
    <property type="entry name" value="TarH"/>
    <property type="match status" value="1"/>
</dbReference>
<keyword evidence="2" id="KW-1003">Cell membrane</keyword>
<accession>M3ACK9</accession>
<dbReference type="Gene3D" id="3.30.450.20">
    <property type="entry name" value="PAS domain"/>
    <property type="match status" value="1"/>
</dbReference>
<dbReference type="PROSITE" id="PS50112">
    <property type="entry name" value="PAS"/>
    <property type="match status" value="1"/>
</dbReference>
<comment type="subcellular location">
    <subcellularLocation>
        <location evidence="1">Cell inner membrane</location>
        <topology evidence="1">Multi-pass membrane protein</topology>
    </subcellularLocation>
</comment>
<dbReference type="PATRIC" id="fig|1244869.3.peg.1895"/>
<reference evidence="16 17" key="1">
    <citation type="journal article" date="2014" name="Genome Announc.">
        <title>Draft Genome Sequence of Magnetospirillum sp. Strain SO-1, a Freshwater Magnetotactic Bacterium Isolated from the Ol'khovka River, Russia.</title>
        <authorList>
            <person name="Grouzdev D.S."/>
            <person name="Dziuba M.V."/>
            <person name="Sukhacheva M.S."/>
            <person name="Mardanov A.V."/>
            <person name="Beletskiy A.V."/>
            <person name="Kuznetsov B.B."/>
            <person name="Skryabin K.G."/>
        </authorList>
    </citation>
    <scope>NUCLEOTIDE SEQUENCE [LARGE SCALE GENOMIC DNA]</scope>
    <source>
        <strain evidence="16 17">SO-1</strain>
    </source>
</reference>
<dbReference type="PROSITE" id="PS50111">
    <property type="entry name" value="CHEMOTAXIS_TRANSDUC_2"/>
    <property type="match status" value="1"/>
</dbReference>
<comment type="similarity">
    <text evidence="10">Belongs to the methyl-accepting chemotaxis (MCP) protein family.</text>
</comment>
<feature type="domain" description="HAMP" evidence="15">
    <location>
        <begin position="372"/>
        <end position="424"/>
    </location>
</feature>
<evidence type="ECO:0000256" key="10">
    <source>
        <dbReference type="ARBA" id="ARBA00029447"/>
    </source>
</evidence>
<dbReference type="RefSeq" id="WP_008616754.1">
    <property type="nucleotide sequence ID" value="NZ_AONQ01000020.1"/>
</dbReference>
<dbReference type="GO" id="GO:0007165">
    <property type="term" value="P:signal transduction"/>
    <property type="evidence" value="ECO:0007669"/>
    <property type="project" value="UniProtKB-KW"/>
</dbReference>
<protein>
    <submittedName>
        <fullName evidence="16">Methyl-accepting chemotaxis protein</fullName>
    </submittedName>
</protein>
<keyword evidence="9 11" id="KW-0807">Transducer</keyword>
<keyword evidence="5" id="KW-0997">Cell inner membrane</keyword>
<dbReference type="InterPro" id="IPR013655">
    <property type="entry name" value="PAS_fold_3"/>
</dbReference>
<dbReference type="SUPFAM" id="SSF55785">
    <property type="entry name" value="PYP-like sensor domain (PAS domain)"/>
    <property type="match status" value="1"/>
</dbReference>
<keyword evidence="3" id="KW-0488">Methylation</keyword>
<dbReference type="eggNOG" id="COG0840">
    <property type="taxonomic scope" value="Bacteria"/>
</dbReference>
<evidence type="ECO:0000313" key="16">
    <source>
        <dbReference type="EMBL" id="EME70259.1"/>
    </source>
</evidence>
<keyword evidence="7 12" id="KW-1133">Transmembrane helix</keyword>
<name>M3ACK9_9PROT</name>
<dbReference type="GO" id="GO:0005886">
    <property type="term" value="C:plasma membrane"/>
    <property type="evidence" value="ECO:0007669"/>
    <property type="project" value="UniProtKB-SubCell"/>
</dbReference>
<evidence type="ECO:0000256" key="2">
    <source>
        <dbReference type="ARBA" id="ARBA00022475"/>
    </source>
</evidence>
<dbReference type="InterPro" id="IPR003122">
    <property type="entry name" value="Tar_rcpt_lig-bd"/>
</dbReference>
<evidence type="ECO:0000259" key="13">
    <source>
        <dbReference type="PROSITE" id="PS50111"/>
    </source>
</evidence>
<dbReference type="SUPFAM" id="SSF58104">
    <property type="entry name" value="Methyl-accepting chemotaxis protein (MCP) signaling domain"/>
    <property type="match status" value="1"/>
</dbReference>
<keyword evidence="6 12" id="KW-0812">Transmembrane</keyword>
<dbReference type="InterPro" id="IPR000014">
    <property type="entry name" value="PAS"/>
</dbReference>
<comment type="caution">
    <text evidence="16">The sequence shown here is derived from an EMBL/GenBank/DDBJ whole genome shotgun (WGS) entry which is preliminary data.</text>
</comment>
<keyword evidence="4" id="KW-0145">Chemotaxis</keyword>
<dbReference type="Pfam" id="PF00015">
    <property type="entry name" value="MCPsignal"/>
    <property type="match status" value="1"/>
</dbReference>